<name>A0A2U9IL45_9CREN</name>
<dbReference type="OrthoDB" id="37159at2157"/>
<evidence type="ECO:0000313" key="3">
    <source>
        <dbReference type="Proteomes" id="UP000248410"/>
    </source>
</evidence>
<feature type="transmembrane region" description="Helical" evidence="1">
    <location>
        <begin position="127"/>
        <end position="151"/>
    </location>
</feature>
<dbReference type="RefSeq" id="WP_110379658.1">
    <property type="nucleotide sequence ID" value="NZ_CP029288.2"/>
</dbReference>
<accession>A0A2U9IL45</accession>
<keyword evidence="1" id="KW-1133">Transmembrane helix</keyword>
<dbReference type="Proteomes" id="UP000248410">
    <property type="component" value="Chromosome"/>
</dbReference>
<sequence length="203" mass="23650">MSLLFKHKFGDYGLITIFELNAIFGISIMLSYNVTYPLTRCINNPNESTIFNIILYFITIILSLLSVKNISLGTAQDIFDGTIITFLQLKGRKKLFFYLYFVDVLLQGLSFILIAELLFYLGGFNFGYFWILQFLDVYLLLGNLYIFAVLLTKKPFRSFLINIIIAFGFIGLYIKNLVNYELFILVFFILLITDYELFQRLSI</sequence>
<feature type="transmembrane region" description="Helical" evidence="1">
    <location>
        <begin position="158"/>
        <end position="174"/>
    </location>
</feature>
<keyword evidence="3" id="KW-1185">Reference proteome</keyword>
<keyword evidence="1" id="KW-0812">Transmembrane</keyword>
<gene>
    <name evidence="2" type="ORF">DFR86_03825</name>
</gene>
<feature type="transmembrane region" description="Helical" evidence="1">
    <location>
        <begin position="95"/>
        <end position="121"/>
    </location>
</feature>
<dbReference type="GeneID" id="36837068"/>
<protein>
    <submittedName>
        <fullName evidence="2">Uncharacterized protein</fullName>
    </submittedName>
</protein>
<keyword evidence="1" id="KW-0472">Membrane</keyword>
<reference evidence="2 3" key="1">
    <citation type="submission" date="2018-05" db="EMBL/GenBank/DDBJ databases">
        <title>Complete Genome Sequences of Extremely Thermoacidophilic, Metal-Mobilizing Type-Strain Members of the Archaeal Family Sulfolobaceae: Acidianus brierleyi DSM-1651T, Acidianus sulfidivorans DSM-18786T, Metallosphaera hakonensis DSM-7519T, and Metallosphaera prunae DSM-10039T.</title>
        <authorList>
            <person name="Counts J.A."/>
            <person name="Kelly R.M."/>
        </authorList>
    </citation>
    <scope>NUCLEOTIDE SEQUENCE [LARGE SCALE GENOMIC DNA]</scope>
    <source>
        <strain evidence="2 3">JP7</strain>
    </source>
</reference>
<feature type="transmembrane region" description="Helical" evidence="1">
    <location>
        <begin position="12"/>
        <end position="30"/>
    </location>
</feature>
<dbReference type="AlphaFoldDB" id="A0A2U9IL45"/>
<proteinExistence type="predicted"/>
<dbReference type="EMBL" id="CP029288">
    <property type="protein sequence ID" value="AWR96768.1"/>
    <property type="molecule type" value="Genomic_DNA"/>
</dbReference>
<organism evidence="2 3">
    <name type="scientific">Acidianus sulfidivorans JP7</name>
    <dbReference type="NCBI Taxonomy" id="619593"/>
    <lineage>
        <taxon>Archaea</taxon>
        <taxon>Thermoproteota</taxon>
        <taxon>Thermoprotei</taxon>
        <taxon>Sulfolobales</taxon>
        <taxon>Sulfolobaceae</taxon>
        <taxon>Acidianus</taxon>
    </lineage>
</organism>
<evidence type="ECO:0000313" key="2">
    <source>
        <dbReference type="EMBL" id="AWR96768.1"/>
    </source>
</evidence>
<feature type="transmembrane region" description="Helical" evidence="1">
    <location>
        <begin position="50"/>
        <end position="67"/>
    </location>
</feature>
<evidence type="ECO:0000256" key="1">
    <source>
        <dbReference type="SAM" id="Phobius"/>
    </source>
</evidence>
<dbReference type="KEGG" id="asul:DFR86_03825"/>